<accession>A0A5C3FBH6</accession>
<reference evidence="3 4" key="1">
    <citation type="submission" date="2018-03" db="EMBL/GenBank/DDBJ databases">
        <authorList>
            <person name="Guldener U."/>
        </authorList>
    </citation>
    <scope>NUCLEOTIDE SEQUENCE [LARGE SCALE GENOMIC DNA]</scope>
    <source>
        <strain evidence="3 4">DAOM196992</strain>
    </source>
</reference>
<protein>
    <submittedName>
        <fullName evidence="3">Uncharacterized protein</fullName>
    </submittedName>
</protein>
<organism evidence="3 4">
    <name type="scientific">Pseudozyma flocculosa</name>
    <dbReference type="NCBI Taxonomy" id="84751"/>
    <lineage>
        <taxon>Eukaryota</taxon>
        <taxon>Fungi</taxon>
        <taxon>Dikarya</taxon>
        <taxon>Basidiomycota</taxon>
        <taxon>Ustilaginomycotina</taxon>
        <taxon>Ustilaginomycetes</taxon>
        <taxon>Ustilaginales</taxon>
        <taxon>Ustilaginaceae</taxon>
        <taxon>Pseudozyma</taxon>
    </lineage>
</organism>
<dbReference type="EMBL" id="OOIP01000031">
    <property type="protein sequence ID" value="SPO41804.1"/>
    <property type="molecule type" value="Genomic_DNA"/>
</dbReference>
<feature type="signal peptide" evidence="2">
    <location>
        <begin position="1"/>
        <end position="22"/>
    </location>
</feature>
<proteinExistence type="predicted"/>
<evidence type="ECO:0000256" key="1">
    <source>
        <dbReference type="SAM" id="MobiDB-lite"/>
    </source>
</evidence>
<keyword evidence="2" id="KW-0732">Signal</keyword>
<gene>
    <name evidence="3" type="ORF">PSFLO_07286</name>
</gene>
<keyword evidence="4" id="KW-1185">Reference proteome</keyword>
<feature type="region of interest" description="Disordered" evidence="1">
    <location>
        <begin position="95"/>
        <end position="148"/>
    </location>
</feature>
<dbReference type="AlphaFoldDB" id="A0A5C3FBH6"/>
<evidence type="ECO:0000256" key="2">
    <source>
        <dbReference type="SAM" id="SignalP"/>
    </source>
</evidence>
<name>A0A5C3FBH6_9BASI</name>
<evidence type="ECO:0000313" key="3">
    <source>
        <dbReference type="EMBL" id="SPO41804.1"/>
    </source>
</evidence>
<sequence length="171" mass="18800">MKFNSLVFAVAAAFASAQLGQAALIIFNNIESFETVSRLVGRVPGMPGHSFEANPNGGFIMRTHQLNDVFPNQLIRALERRQILHQVYNEDAHLHAHGLPSTPGYSAHTGESGVSEEVTSRRRQTPGSTPSSRMRDQQDYDYGYAPGSVDPNGNDLLNHFDYHAGGHNPWA</sequence>
<evidence type="ECO:0000313" key="4">
    <source>
        <dbReference type="Proteomes" id="UP000323386"/>
    </source>
</evidence>
<feature type="chain" id="PRO_5022998620" evidence="2">
    <location>
        <begin position="23"/>
        <end position="171"/>
    </location>
</feature>
<dbReference type="Proteomes" id="UP000323386">
    <property type="component" value="Unassembled WGS sequence"/>
</dbReference>